<reference evidence="2" key="2">
    <citation type="submission" date="2023-05" db="EMBL/GenBank/DDBJ databases">
        <authorList>
            <consortium name="Lawrence Berkeley National Laboratory"/>
            <person name="Steindorff A."/>
            <person name="Hensen N."/>
            <person name="Bonometti L."/>
            <person name="Westerberg I."/>
            <person name="Brannstrom I.O."/>
            <person name="Guillou S."/>
            <person name="Cros-Aarteil S."/>
            <person name="Calhoun S."/>
            <person name="Haridas S."/>
            <person name="Kuo A."/>
            <person name="Mondo S."/>
            <person name="Pangilinan J."/>
            <person name="Riley R."/>
            <person name="Labutti K."/>
            <person name="Andreopoulos B."/>
            <person name="Lipzen A."/>
            <person name="Chen C."/>
            <person name="Yanf M."/>
            <person name="Daum C."/>
            <person name="Ng V."/>
            <person name="Clum A."/>
            <person name="Ohm R."/>
            <person name="Martin F."/>
            <person name="Silar P."/>
            <person name="Natvig D."/>
            <person name="Lalanne C."/>
            <person name="Gautier V."/>
            <person name="Ament-Velasquez S.L."/>
            <person name="Kruys A."/>
            <person name="Hutchinson M.I."/>
            <person name="Powell A.J."/>
            <person name="Barry K."/>
            <person name="Miller A.N."/>
            <person name="Grigoriev I.V."/>
            <person name="Debuchy R."/>
            <person name="Gladieux P."/>
            <person name="Thoren M.H."/>
            <person name="Johannesson H."/>
        </authorList>
    </citation>
    <scope>NUCLEOTIDE SEQUENCE</scope>
    <source>
        <strain evidence="2">CBS 123565</strain>
    </source>
</reference>
<name>A0AAN6USY8_9PEZI</name>
<gene>
    <name evidence="2" type="ORF">BT67DRAFT_438588</name>
</gene>
<evidence type="ECO:0000313" key="2">
    <source>
        <dbReference type="EMBL" id="KAK4137326.1"/>
    </source>
</evidence>
<dbReference type="AlphaFoldDB" id="A0AAN6USY8"/>
<organism evidence="2 3">
    <name type="scientific">Trichocladium antarcticum</name>
    <dbReference type="NCBI Taxonomy" id="1450529"/>
    <lineage>
        <taxon>Eukaryota</taxon>
        <taxon>Fungi</taxon>
        <taxon>Dikarya</taxon>
        <taxon>Ascomycota</taxon>
        <taxon>Pezizomycotina</taxon>
        <taxon>Sordariomycetes</taxon>
        <taxon>Sordariomycetidae</taxon>
        <taxon>Sordariales</taxon>
        <taxon>Chaetomiaceae</taxon>
        <taxon>Trichocladium</taxon>
    </lineage>
</organism>
<keyword evidence="1" id="KW-1133">Transmembrane helix</keyword>
<keyword evidence="3" id="KW-1185">Reference proteome</keyword>
<feature type="transmembrane region" description="Helical" evidence="1">
    <location>
        <begin position="15"/>
        <end position="34"/>
    </location>
</feature>
<dbReference type="Proteomes" id="UP001304895">
    <property type="component" value="Unassembled WGS sequence"/>
</dbReference>
<accession>A0AAN6USY8</accession>
<evidence type="ECO:0000256" key="1">
    <source>
        <dbReference type="SAM" id="Phobius"/>
    </source>
</evidence>
<evidence type="ECO:0000313" key="3">
    <source>
        <dbReference type="Proteomes" id="UP001304895"/>
    </source>
</evidence>
<dbReference type="EMBL" id="MU853402">
    <property type="protein sequence ID" value="KAK4137326.1"/>
    <property type="molecule type" value="Genomic_DNA"/>
</dbReference>
<reference evidence="2" key="1">
    <citation type="journal article" date="2023" name="Mol. Phylogenet. Evol.">
        <title>Genome-scale phylogeny and comparative genomics of the fungal order Sordariales.</title>
        <authorList>
            <person name="Hensen N."/>
            <person name="Bonometti L."/>
            <person name="Westerberg I."/>
            <person name="Brannstrom I.O."/>
            <person name="Guillou S."/>
            <person name="Cros-Aarteil S."/>
            <person name="Calhoun S."/>
            <person name="Haridas S."/>
            <person name="Kuo A."/>
            <person name="Mondo S."/>
            <person name="Pangilinan J."/>
            <person name="Riley R."/>
            <person name="LaButti K."/>
            <person name="Andreopoulos B."/>
            <person name="Lipzen A."/>
            <person name="Chen C."/>
            <person name="Yan M."/>
            <person name="Daum C."/>
            <person name="Ng V."/>
            <person name="Clum A."/>
            <person name="Steindorff A."/>
            <person name="Ohm R.A."/>
            <person name="Martin F."/>
            <person name="Silar P."/>
            <person name="Natvig D.O."/>
            <person name="Lalanne C."/>
            <person name="Gautier V."/>
            <person name="Ament-Velasquez S.L."/>
            <person name="Kruys A."/>
            <person name="Hutchinson M.I."/>
            <person name="Powell A.J."/>
            <person name="Barry K."/>
            <person name="Miller A.N."/>
            <person name="Grigoriev I.V."/>
            <person name="Debuchy R."/>
            <person name="Gladieux P."/>
            <person name="Hiltunen Thoren M."/>
            <person name="Johannesson H."/>
        </authorList>
    </citation>
    <scope>NUCLEOTIDE SEQUENCE</scope>
    <source>
        <strain evidence="2">CBS 123565</strain>
    </source>
</reference>
<proteinExistence type="predicted"/>
<keyword evidence="1" id="KW-0472">Membrane</keyword>
<protein>
    <submittedName>
        <fullName evidence="2">Uncharacterized protein</fullName>
    </submittedName>
</protein>
<comment type="caution">
    <text evidence="2">The sequence shown here is derived from an EMBL/GenBank/DDBJ whole genome shotgun (WGS) entry which is preliminary data.</text>
</comment>
<sequence length="79" mass="8679">MLSPVPPATDAAELFPLPLALWLAPAIRILLLYVPRRSTRANGRLDAAIKECGEYPEYCTSVSTNRGFPMFSTLRVGSK</sequence>
<keyword evidence="1" id="KW-0812">Transmembrane</keyword>